<keyword evidence="2" id="KW-1185">Reference proteome</keyword>
<comment type="caution">
    <text evidence="1">The sequence shown here is derived from an EMBL/GenBank/DDBJ whole genome shotgun (WGS) entry which is preliminary data.</text>
</comment>
<dbReference type="Proteomes" id="UP000530660">
    <property type="component" value="Unassembled WGS sequence"/>
</dbReference>
<gene>
    <name evidence="1" type="ORF">F1559_004667</name>
</gene>
<sequence>MSTCPHARQGRALVSQGACRCHEMASASSSPATVTALVTSMAVAGSIIDVHGRSPTSNAAVIDLAIPGAGLVQRRSMQRRFFHARHCWIQGIAGCFDTMSMSWSAITYRRVR</sequence>
<name>A0A7J7IIE1_9RHOD</name>
<dbReference type="EMBL" id="VWRR01000009">
    <property type="protein sequence ID" value="KAF6002872.1"/>
    <property type="molecule type" value="Genomic_DNA"/>
</dbReference>
<organism evidence="1 2">
    <name type="scientific">Cyanidiococcus yangmingshanensis</name>
    <dbReference type="NCBI Taxonomy" id="2690220"/>
    <lineage>
        <taxon>Eukaryota</taxon>
        <taxon>Rhodophyta</taxon>
        <taxon>Bangiophyceae</taxon>
        <taxon>Cyanidiales</taxon>
        <taxon>Cyanidiaceae</taxon>
        <taxon>Cyanidiococcus</taxon>
    </lineage>
</organism>
<accession>A0A7J7IIE1</accession>
<dbReference type="AlphaFoldDB" id="A0A7J7IIE1"/>
<evidence type="ECO:0000313" key="2">
    <source>
        <dbReference type="Proteomes" id="UP000530660"/>
    </source>
</evidence>
<evidence type="ECO:0000313" key="1">
    <source>
        <dbReference type="EMBL" id="KAF6002872.1"/>
    </source>
</evidence>
<protein>
    <submittedName>
        <fullName evidence="1">Uncharacterized protein</fullName>
    </submittedName>
</protein>
<proteinExistence type="predicted"/>
<reference evidence="1 2" key="1">
    <citation type="journal article" date="2020" name="J. Phycol.">
        <title>Comparative genome analysis reveals Cyanidiococcus gen. nov., a new extremophilic red algal genus sister to Cyanidioschyzon (Cyanidioschyzonaceae, Rhodophyta).</title>
        <authorList>
            <person name="Liu S.-L."/>
            <person name="Chiang Y.-R."/>
            <person name="Yoon H.S."/>
            <person name="Fu H.-Y."/>
        </authorList>
    </citation>
    <scope>NUCLEOTIDE SEQUENCE [LARGE SCALE GENOMIC DNA]</scope>
    <source>
        <strain evidence="1 2">THAL066</strain>
    </source>
</reference>